<feature type="domain" description="Enoyl reductase (ER)" evidence="2">
    <location>
        <begin position="22"/>
        <end position="349"/>
    </location>
</feature>
<evidence type="ECO:0000313" key="4">
    <source>
        <dbReference type="Proteomes" id="UP001499978"/>
    </source>
</evidence>
<organism evidence="3 4">
    <name type="scientific">Pilimelia columellifera subsp. columellifera</name>
    <dbReference type="NCBI Taxonomy" id="706583"/>
    <lineage>
        <taxon>Bacteria</taxon>
        <taxon>Bacillati</taxon>
        <taxon>Actinomycetota</taxon>
        <taxon>Actinomycetes</taxon>
        <taxon>Micromonosporales</taxon>
        <taxon>Micromonosporaceae</taxon>
        <taxon>Pilimelia</taxon>
    </lineage>
</organism>
<sequence length="354" mass="36019">MCGAEAASIVTGVKAIIYTSVGASDVLELAERPTPAPGPGEVRVRVAISGVNATDWKCRQFGHVQGRLLYPMVIPHHDGSGVIDAVGEGVDRERLGRRVWLWDAAWRRPGGTAAEYVVVPQRQAVELPPDVSYETGAGIGLPAVAAHSCLLAMGGAPTRLGPGALAGRRVLVVGGTGTLGHAAIQLAAWSGAEVIATASHPEQAGRARAAGARQTVDYRADTAAVDVRAAAPDGVDLIVQVAPSAYAEVDQEVLAPAGTVAAYATEGRGRVTLPIAVLMGRNVRYQFVLGATLPAAAKDIAVADVAAAVATGALTVGADSGLPVLRFPLARTADAHDAVQAGSAGKVLVDVATL</sequence>
<dbReference type="InterPro" id="IPR013154">
    <property type="entry name" value="ADH-like_N"/>
</dbReference>
<dbReference type="InterPro" id="IPR011032">
    <property type="entry name" value="GroES-like_sf"/>
</dbReference>
<gene>
    <name evidence="3" type="ORF">GCM10010201_31210</name>
</gene>
<name>A0ABN3NQM8_9ACTN</name>
<dbReference type="SMART" id="SM00829">
    <property type="entry name" value="PKS_ER"/>
    <property type="match status" value="1"/>
</dbReference>
<reference evidence="3 4" key="1">
    <citation type="journal article" date="2019" name="Int. J. Syst. Evol. Microbiol.">
        <title>The Global Catalogue of Microorganisms (GCM) 10K type strain sequencing project: providing services to taxonomists for standard genome sequencing and annotation.</title>
        <authorList>
            <consortium name="The Broad Institute Genomics Platform"/>
            <consortium name="The Broad Institute Genome Sequencing Center for Infectious Disease"/>
            <person name="Wu L."/>
            <person name="Ma J."/>
        </authorList>
    </citation>
    <scope>NUCLEOTIDE SEQUENCE [LARGE SCALE GENOMIC DNA]</scope>
    <source>
        <strain evidence="3 4">JCM 3367</strain>
    </source>
</reference>
<dbReference type="PANTHER" id="PTHR44154:SF1">
    <property type="entry name" value="QUINONE OXIDOREDUCTASE"/>
    <property type="match status" value="1"/>
</dbReference>
<evidence type="ECO:0000313" key="3">
    <source>
        <dbReference type="EMBL" id="GAA2529716.1"/>
    </source>
</evidence>
<proteinExistence type="predicted"/>
<dbReference type="Gene3D" id="3.40.50.720">
    <property type="entry name" value="NAD(P)-binding Rossmann-like Domain"/>
    <property type="match status" value="1"/>
</dbReference>
<dbReference type="Gene3D" id="3.90.180.10">
    <property type="entry name" value="Medium-chain alcohol dehydrogenases, catalytic domain"/>
    <property type="match status" value="1"/>
</dbReference>
<protein>
    <submittedName>
        <fullName evidence="3">NADPH:quinone reductase</fullName>
    </submittedName>
</protein>
<accession>A0ABN3NQM8</accession>
<keyword evidence="1" id="KW-0521">NADP</keyword>
<keyword evidence="4" id="KW-1185">Reference proteome</keyword>
<evidence type="ECO:0000256" key="1">
    <source>
        <dbReference type="ARBA" id="ARBA00022857"/>
    </source>
</evidence>
<dbReference type="InterPro" id="IPR036291">
    <property type="entry name" value="NAD(P)-bd_dom_sf"/>
</dbReference>
<evidence type="ECO:0000259" key="2">
    <source>
        <dbReference type="SMART" id="SM00829"/>
    </source>
</evidence>
<dbReference type="Pfam" id="PF00107">
    <property type="entry name" value="ADH_zinc_N"/>
    <property type="match status" value="1"/>
</dbReference>
<dbReference type="Proteomes" id="UP001499978">
    <property type="component" value="Unassembled WGS sequence"/>
</dbReference>
<dbReference type="PANTHER" id="PTHR44154">
    <property type="entry name" value="QUINONE OXIDOREDUCTASE"/>
    <property type="match status" value="1"/>
</dbReference>
<dbReference type="Pfam" id="PF08240">
    <property type="entry name" value="ADH_N"/>
    <property type="match status" value="1"/>
</dbReference>
<dbReference type="SUPFAM" id="SSF50129">
    <property type="entry name" value="GroES-like"/>
    <property type="match status" value="1"/>
</dbReference>
<dbReference type="CDD" id="cd08253">
    <property type="entry name" value="zeta_crystallin"/>
    <property type="match status" value="1"/>
</dbReference>
<dbReference type="InterPro" id="IPR051603">
    <property type="entry name" value="Zinc-ADH_QOR/CCCR"/>
</dbReference>
<dbReference type="SUPFAM" id="SSF51735">
    <property type="entry name" value="NAD(P)-binding Rossmann-fold domains"/>
    <property type="match status" value="1"/>
</dbReference>
<dbReference type="EMBL" id="BAAARY010000018">
    <property type="protein sequence ID" value="GAA2529716.1"/>
    <property type="molecule type" value="Genomic_DNA"/>
</dbReference>
<dbReference type="InterPro" id="IPR013149">
    <property type="entry name" value="ADH-like_C"/>
</dbReference>
<dbReference type="InterPro" id="IPR020843">
    <property type="entry name" value="ER"/>
</dbReference>
<comment type="caution">
    <text evidence="3">The sequence shown here is derived from an EMBL/GenBank/DDBJ whole genome shotgun (WGS) entry which is preliminary data.</text>
</comment>